<keyword evidence="2" id="KW-1185">Reference proteome</keyword>
<proteinExistence type="predicted"/>
<sequence length="68" mass="7382">MRRKMPRLSMLLRKLRVIHSTIMNAAATKSGSEGPASSSAICESSNNRTCSHSSFTSSRTCVCISFLS</sequence>
<evidence type="ECO:0000313" key="2">
    <source>
        <dbReference type="Proteomes" id="UP000006729"/>
    </source>
</evidence>
<dbReference type="EMBL" id="CM009301">
    <property type="protein sequence ID" value="KAI9384900.1"/>
    <property type="molecule type" value="Genomic_DNA"/>
</dbReference>
<dbReference type="Proteomes" id="UP000006729">
    <property type="component" value="Chromosome 12"/>
</dbReference>
<accession>A0ACC0S732</accession>
<evidence type="ECO:0000313" key="1">
    <source>
        <dbReference type="EMBL" id="KAI9384900.1"/>
    </source>
</evidence>
<gene>
    <name evidence="1" type="ORF">POPTR_012G124633v4</name>
</gene>
<comment type="caution">
    <text evidence="1">The sequence shown here is derived from an EMBL/GenBank/DDBJ whole genome shotgun (WGS) entry which is preliminary data.</text>
</comment>
<protein>
    <submittedName>
        <fullName evidence="1">Uncharacterized protein</fullName>
    </submittedName>
</protein>
<organism evidence="1 2">
    <name type="scientific">Populus trichocarpa</name>
    <name type="common">Western balsam poplar</name>
    <name type="synonym">Populus balsamifera subsp. trichocarpa</name>
    <dbReference type="NCBI Taxonomy" id="3694"/>
    <lineage>
        <taxon>Eukaryota</taxon>
        <taxon>Viridiplantae</taxon>
        <taxon>Streptophyta</taxon>
        <taxon>Embryophyta</taxon>
        <taxon>Tracheophyta</taxon>
        <taxon>Spermatophyta</taxon>
        <taxon>Magnoliopsida</taxon>
        <taxon>eudicotyledons</taxon>
        <taxon>Gunneridae</taxon>
        <taxon>Pentapetalae</taxon>
        <taxon>rosids</taxon>
        <taxon>fabids</taxon>
        <taxon>Malpighiales</taxon>
        <taxon>Salicaceae</taxon>
        <taxon>Saliceae</taxon>
        <taxon>Populus</taxon>
    </lineage>
</organism>
<name>A0ACC0S732_POPTR</name>
<reference evidence="1 2" key="1">
    <citation type="journal article" date="2006" name="Science">
        <title>The genome of black cottonwood, Populus trichocarpa (Torr. &amp; Gray).</title>
        <authorList>
            <person name="Tuskan G.A."/>
            <person name="Difazio S."/>
            <person name="Jansson S."/>
            <person name="Bohlmann J."/>
            <person name="Grigoriev I."/>
            <person name="Hellsten U."/>
            <person name="Putnam N."/>
            <person name="Ralph S."/>
            <person name="Rombauts S."/>
            <person name="Salamov A."/>
            <person name="Schein J."/>
            <person name="Sterck L."/>
            <person name="Aerts A."/>
            <person name="Bhalerao R.R."/>
            <person name="Bhalerao R.P."/>
            <person name="Blaudez D."/>
            <person name="Boerjan W."/>
            <person name="Brun A."/>
            <person name="Brunner A."/>
            <person name="Busov V."/>
            <person name="Campbell M."/>
            <person name="Carlson J."/>
            <person name="Chalot M."/>
            <person name="Chapman J."/>
            <person name="Chen G.L."/>
            <person name="Cooper D."/>
            <person name="Coutinho P.M."/>
            <person name="Couturier J."/>
            <person name="Covert S."/>
            <person name="Cronk Q."/>
            <person name="Cunningham R."/>
            <person name="Davis J."/>
            <person name="Degroeve S."/>
            <person name="Dejardin A."/>
            <person name="Depamphilis C."/>
            <person name="Detter J."/>
            <person name="Dirks B."/>
            <person name="Dubchak I."/>
            <person name="Duplessis S."/>
            <person name="Ehlting J."/>
            <person name="Ellis B."/>
            <person name="Gendler K."/>
            <person name="Goodstein D."/>
            <person name="Gribskov M."/>
            <person name="Grimwood J."/>
            <person name="Groover A."/>
            <person name="Gunter L."/>
            <person name="Hamberger B."/>
            <person name="Heinze B."/>
            <person name="Helariutta Y."/>
            <person name="Henrissat B."/>
            <person name="Holligan D."/>
            <person name="Holt R."/>
            <person name="Huang W."/>
            <person name="Islam-Faridi N."/>
            <person name="Jones S."/>
            <person name="Jones-Rhoades M."/>
            <person name="Jorgensen R."/>
            <person name="Joshi C."/>
            <person name="Kangasjarvi J."/>
            <person name="Karlsson J."/>
            <person name="Kelleher C."/>
            <person name="Kirkpatrick R."/>
            <person name="Kirst M."/>
            <person name="Kohler A."/>
            <person name="Kalluri U."/>
            <person name="Larimer F."/>
            <person name="Leebens-Mack J."/>
            <person name="Leple J.C."/>
            <person name="Locascio P."/>
            <person name="Lou Y."/>
            <person name="Lucas S."/>
            <person name="Martin F."/>
            <person name="Montanini B."/>
            <person name="Napoli C."/>
            <person name="Nelson D.R."/>
            <person name="Nelson C."/>
            <person name="Nieminen K."/>
            <person name="Nilsson O."/>
            <person name="Pereda V."/>
            <person name="Peter G."/>
            <person name="Philippe R."/>
            <person name="Pilate G."/>
            <person name="Poliakov A."/>
            <person name="Razumovskaya J."/>
            <person name="Richardson P."/>
            <person name="Rinaldi C."/>
            <person name="Ritland K."/>
            <person name="Rouze P."/>
            <person name="Ryaboy D."/>
            <person name="Schmutz J."/>
            <person name="Schrader J."/>
            <person name="Segerman B."/>
            <person name="Shin H."/>
            <person name="Siddiqui A."/>
            <person name="Sterky F."/>
            <person name="Terry A."/>
            <person name="Tsai C.J."/>
            <person name="Uberbacher E."/>
            <person name="Unneberg P."/>
            <person name="Vahala J."/>
            <person name="Wall K."/>
            <person name="Wessler S."/>
            <person name="Yang G."/>
            <person name="Yin T."/>
            <person name="Douglas C."/>
            <person name="Marra M."/>
            <person name="Sandberg G."/>
            <person name="Van de Peer Y."/>
            <person name="Rokhsar D."/>
        </authorList>
    </citation>
    <scope>NUCLEOTIDE SEQUENCE [LARGE SCALE GENOMIC DNA]</scope>
    <source>
        <strain evidence="2">cv. Nisqually</strain>
    </source>
</reference>